<feature type="compositionally biased region" description="Low complexity" evidence="1">
    <location>
        <begin position="23"/>
        <end position="34"/>
    </location>
</feature>
<keyword evidence="3" id="KW-1185">Reference proteome</keyword>
<organism evidence="2 3">
    <name type="scientific">Batrachochytrium salamandrivorans</name>
    <dbReference type="NCBI Taxonomy" id="1357716"/>
    <lineage>
        <taxon>Eukaryota</taxon>
        <taxon>Fungi</taxon>
        <taxon>Fungi incertae sedis</taxon>
        <taxon>Chytridiomycota</taxon>
        <taxon>Chytridiomycota incertae sedis</taxon>
        <taxon>Chytridiomycetes</taxon>
        <taxon>Rhizophydiales</taxon>
        <taxon>Rhizophydiales incertae sedis</taxon>
        <taxon>Batrachochytrium</taxon>
    </lineage>
</organism>
<proteinExistence type="predicted"/>
<evidence type="ECO:0000313" key="3">
    <source>
        <dbReference type="Proteomes" id="UP001648503"/>
    </source>
</evidence>
<dbReference type="InterPro" id="IPR023799">
    <property type="entry name" value="RbfA_dom_sf"/>
</dbReference>
<sequence length="258" mass="29046">MSCGRFLRLAKLLRQTPDTIAPSSSSSSSLSSLSNGHDRDNGAQDAQLPIETMSDYSMVKAVHIPGKYQNMFKPKRMNTGWADTTSAKATTAVPRRASLLKTIEPPKVRALDAEPTLLTQAQLRLEGKKLNRVMTYLVEIKESPQFSSHLKSLWWDISRTTLSFNHRICYIWWNLSEEGKSRNTDTDTLSAILEENTPLVQKTIGRMAMGWHGSKMPSTKHIPQIAFRLDKEAITASFLDNALSKIEMELSEKADRHQ</sequence>
<name>A0ABQ8FH28_9FUNG</name>
<dbReference type="EMBL" id="JAFCIX010000116">
    <property type="protein sequence ID" value="KAH6598155.1"/>
    <property type="molecule type" value="Genomic_DNA"/>
</dbReference>
<evidence type="ECO:0000313" key="2">
    <source>
        <dbReference type="EMBL" id="KAH6598155.1"/>
    </source>
</evidence>
<accession>A0ABQ8FH28</accession>
<dbReference type="Proteomes" id="UP001648503">
    <property type="component" value="Unassembled WGS sequence"/>
</dbReference>
<dbReference type="SUPFAM" id="SSF89919">
    <property type="entry name" value="Ribosome-binding factor A, RbfA"/>
    <property type="match status" value="1"/>
</dbReference>
<gene>
    <name evidence="2" type="ORF">BASA50_004036</name>
</gene>
<protein>
    <submittedName>
        <fullName evidence="2">Uncharacterized protein</fullName>
    </submittedName>
</protein>
<feature type="region of interest" description="Disordered" evidence="1">
    <location>
        <begin position="18"/>
        <end position="44"/>
    </location>
</feature>
<evidence type="ECO:0000256" key="1">
    <source>
        <dbReference type="SAM" id="MobiDB-lite"/>
    </source>
</evidence>
<comment type="caution">
    <text evidence="2">The sequence shown here is derived from an EMBL/GenBank/DDBJ whole genome shotgun (WGS) entry which is preliminary data.</text>
</comment>
<reference evidence="2 3" key="1">
    <citation type="submission" date="2021-02" db="EMBL/GenBank/DDBJ databases">
        <title>Variation within the Batrachochytrium salamandrivorans European outbreak.</title>
        <authorList>
            <person name="Kelly M."/>
            <person name="Pasmans F."/>
            <person name="Shea T.P."/>
            <person name="Munoz J.F."/>
            <person name="Carranza S."/>
            <person name="Cuomo C.A."/>
            <person name="Martel A."/>
        </authorList>
    </citation>
    <scope>NUCLEOTIDE SEQUENCE [LARGE SCALE GENOMIC DNA]</scope>
    <source>
        <strain evidence="2 3">AMFP18/2</strain>
    </source>
</reference>